<comment type="caution">
    <text evidence="2">The sequence shown here is derived from an EMBL/GenBank/DDBJ whole genome shotgun (WGS) entry which is preliminary data.</text>
</comment>
<feature type="transmembrane region" description="Helical" evidence="1">
    <location>
        <begin position="155"/>
        <end position="178"/>
    </location>
</feature>
<dbReference type="OrthoDB" id="454780at2"/>
<keyword evidence="1" id="KW-0472">Membrane</keyword>
<keyword evidence="1" id="KW-0812">Transmembrane</keyword>
<dbReference type="Pfam" id="PF24301">
    <property type="entry name" value="FraC"/>
    <property type="match status" value="1"/>
</dbReference>
<feature type="transmembrane region" description="Helical" evidence="1">
    <location>
        <begin position="12"/>
        <end position="36"/>
    </location>
</feature>
<accession>A0A166JEM8</accession>
<name>A0A166JEM8_NODSP</name>
<keyword evidence="1" id="KW-1133">Transmembrane helix</keyword>
<dbReference type="NCBIfam" id="NF045624">
    <property type="entry name" value="filament_FraC"/>
    <property type="match status" value="1"/>
</dbReference>
<sequence length="183" mass="21255">MLGLGDFAIPRILPIGAILFEFLFLLTAIPIEAYVLNKRLKFDKKTSTFYAIAINLFSSTFGWIIFFIIEPMLPINLKSELISYTFFHTFRSQTTQTFLIFTASIMFFMTFLMKFFLLRFFVISLKENLPKLYENTPENKRLKWRRSSIARLQSTNLVTTILIANSLSYSAISLIILLSRKSS</sequence>
<reference evidence="2 3" key="1">
    <citation type="submission" date="2016-04" db="EMBL/GenBank/DDBJ databases">
        <title>Draft Genome Assembly of the Bloom-forming Cyanobacterium Nodularia spumigena Strain CENA596 in Shrimp Production Ponds.</title>
        <authorList>
            <person name="Popin R.V."/>
            <person name="Rigonato J."/>
            <person name="Abreu V.A."/>
            <person name="Andreote A.P."/>
            <person name="Silveira S.B."/>
            <person name="Odebrecht C."/>
            <person name="Fiore M.F."/>
        </authorList>
    </citation>
    <scope>NUCLEOTIDE SEQUENCE [LARGE SCALE GENOMIC DNA]</scope>
    <source>
        <strain evidence="2 3">CENA596</strain>
    </source>
</reference>
<dbReference type="Proteomes" id="UP000076555">
    <property type="component" value="Unassembled WGS sequence"/>
</dbReference>
<evidence type="ECO:0000256" key="1">
    <source>
        <dbReference type="SAM" id="Phobius"/>
    </source>
</evidence>
<protein>
    <submittedName>
        <fullName evidence="2">Filament integrity protein fraC</fullName>
    </submittedName>
</protein>
<feature type="transmembrane region" description="Helical" evidence="1">
    <location>
        <begin position="98"/>
        <end position="122"/>
    </location>
</feature>
<feature type="transmembrane region" description="Helical" evidence="1">
    <location>
        <begin position="48"/>
        <end position="69"/>
    </location>
</feature>
<evidence type="ECO:0000313" key="3">
    <source>
        <dbReference type="Proteomes" id="UP000076555"/>
    </source>
</evidence>
<dbReference type="InterPro" id="IPR054663">
    <property type="entry name" value="FraC"/>
</dbReference>
<dbReference type="EMBL" id="LWAJ01000153">
    <property type="protein sequence ID" value="KZL49609.1"/>
    <property type="molecule type" value="Genomic_DNA"/>
</dbReference>
<evidence type="ECO:0000313" key="2">
    <source>
        <dbReference type="EMBL" id="KZL49609.1"/>
    </source>
</evidence>
<proteinExistence type="predicted"/>
<gene>
    <name evidence="2" type="ORF">A2T98_11840</name>
</gene>
<dbReference type="AlphaFoldDB" id="A0A166JEM8"/>
<dbReference type="RefSeq" id="WP_063872943.1">
    <property type="nucleotide sequence ID" value="NZ_CAWMRI010000153.1"/>
</dbReference>
<organism evidence="2 3">
    <name type="scientific">Nodularia spumigena CENA596</name>
    <dbReference type="NCBI Taxonomy" id="1819295"/>
    <lineage>
        <taxon>Bacteria</taxon>
        <taxon>Bacillati</taxon>
        <taxon>Cyanobacteriota</taxon>
        <taxon>Cyanophyceae</taxon>
        <taxon>Nostocales</taxon>
        <taxon>Nodulariaceae</taxon>
        <taxon>Nodularia</taxon>
    </lineage>
</organism>